<comment type="caution">
    <text evidence="3">The sequence shown here is derived from an EMBL/GenBank/DDBJ whole genome shotgun (WGS) entry which is preliminary data.</text>
</comment>
<reference evidence="3" key="2">
    <citation type="submission" date="2023-05" db="EMBL/GenBank/DDBJ databases">
        <authorList>
            <person name="Fouks B."/>
        </authorList>
    </citation>
    <scope>NUCLEOTIDE SEQUENCE</scope>
    <source>
        <strain evidence="3">Stay&amp;Tobe</strain>
        <tissue evidence="3">Testes</tissue>
    </source>
</reference>
<proteinExistence type="predicted"/>
<evidence type="ECO:0000256" key="2">
    <source>
        <dbReference type="ARBA" id="ARBA00023180"/>
    </source>
</evidence>
<dbReference type="Proteomes" id="UP001233999">
    <property type="component" value="Unassembled WGS sequence"/>
</dbReference>
<reference evidence="3" key="1">
    <citation type="journal article" date="2023" name="IScience">
        <title>Live-bearing cockroach genome reveals convergent evolutionary mechanisms linked to viviparity in insects and beyond.</title>
        <authorList>
            <person name="Fouks B."/>
            <person name="Harrison M.C."/>
            <person name="Mikhailova A.A."/>
            <person name="Marchal E."/>
            <person name="English S."/>
            <person name="Carruthers M."/>
            <person name="Jennings E.C."/>
            <person name="Chiamaka E.L."/>
            <person name="Frigard R.A."/>
            <person name="Pippel M."/>
            <person name="Attardo G.M."/>
            <person name="Benoit J.B."/>
            <person name="Bornberg-Bauer E."/>
            <person name="Tobe S.S."/>
        </authorList>
    </citation>
    <scope>NUCLEOTIDE SEQUENCE</scope>
    <source>
        <strain evidence="3">Stay&amp;Tobe</strain>
    </source>
</reference>
<organism evidence="3 4">
    <name type="scientific">Diploptera punctata</name>
    <name type="common">Pacific beetle cockroach</name>
    <dbReference type="NCBI Taxonomy" id="6984"/>
    <lineage>
        <taxon>Eukaryota</taxon>
        <taxon>Metazoa</taxon>
        <taxon>Ecdysozoa</taxon>
        <taxon>Arthropoda</taxon>
        <taxon>Hexapoda</taxon>
        <taxon>Insecta</taxon>
        <taxon>Pterygota</taxon>
        <taxon>Neoptera</taxon>
        <taxon>Polyneoptera</taxon>
        <taxon>Dictyoptera</taxon>
        <taxon>Blattodea</taxon>
        <taxon>Blaberoidea</taxon>
        <taxon>Blaberidae</taxon>
        <taxon>Diplopterinae</taxon>
        <taxon>Diploptera</taxon>
    </lineage>
</organism>
<keyword evidence="4" id="KW-1185">Reference proteome</keyword>
<evidence type="ECO:0000313" key="3">
    <source>
        <dbReference type="EMBL" id="KAJ9598063.1"/>
    </source>
</evidence>
<evidence type="ECO:0000256" key="1">
    <source>
        <dbReference type="ARBA" id="ARBA00022801"/>
    </source>
</evidence>
<dbReference type="PANTHER" id="PTHR10340:SF57">
    <property type="entry name" value="METALLOPHOS DOMAIN-CONTAINING PROTEIN"/>
    <property type="match status" value="1"/>
</dbReference>
<accession>A0AAD8EPQ6</accession>
<sequence length="136" mass="15057">GSSTMSVTSHHVGYFWHITDIHLDVHYSTSGDTNKHCRRSENKIGGGVANRRLAGKFGDYNCDSPWSLVESAAKAMRSKHGDNIEFVLWTGKDFPGYIIARHGIDSTVSHIFHLRLAGKRPVSFTVEHAYSAGKVT</sequence>
<name>A0AAD8EPQ6_DIPPU</name>
<keyword evidence="1" id="KW-0378">Hydrolase</keyword>
<gene>
    <name evidence="3" type="ORF">L9F63_026832</name>
</gene>
<dbReference type="AlphaFoldDB" id="A0AAD8EPQ6"/>
<evidence type="ECO:0000313" key="4">
    <source>
        <dbReference type="Proteomes" id="UP001233999"/>
    </source>
</evidence>
<keyword evidence="2" id="KW-0325">Glycoprotein</keyword>
<dbReference type="GO" id="GO:0005615">
    <property type="term" value="C:extracellular space"/>
    <property type="evidence" value="ECO:0007669"/>
    <property type="project" value="TreeGrafter"/>
</dbReference>
<dbReference type="SUPFAM" id="SSF56300">
    <property type="entry name" value="Metallo-dependent phosphatases"/>
    <property type="match status" value="1"/>
</dbReference>
<dbReference type="GO" id="GO:0008081">
    <property type="term" value="F:phosphoric diester hydrolase activity"/>
    <property type="evidence" value="ECO:0007669"/>
    <property type="project" value="TreeGrafter"/>
</dbReference>
<dbReference type="InterPro" id="IPR029052">
    <property type="entry name" value="Metallo-depent_PP-like"/>
</dbReference>
<dbReference type="PANTHER" id="PTHR10340">
    <property type="entry name" value="SPHINGOMYELIN PHOSPHODIESTERASE"/>
    <property type="match status" value="1"/>
</dbReference>
<protein>
    <submittedName>
        <fullName evidence="3">Uncharacterized protein</fullName>
    </submittedName>
</protein>
<dbReference type="EMBL" id="JASPKZ010001416">
    <property type="protein sequence ID" value="KAJ9598063.1"/>
    <property type="molecule type" value="Genomic_DNA"/>
</dbReference>
<feature type="non-terminal residue" evidence="3">
    <location>
        <position position="136"/>
    </location>
</feature>